<feature type="coiled-coil region" evidence="3">
    <location>
        <begin position="1630"/>
        <end position="1681"/>
    </location>
</feature>
<protein>
    <submittedName>
        <fullName evidence="7">Tail tape measure protein</fullName>
    </submittedName>
</protein>
<feature type="coiled-coil region" evidence="3">
    <location>
        <begin position="48"/>
        <end position="75"/>
    </location>
</feature>
<keyword evidence="5" id="KW-0812">Transmembrane</keyword>
<feature type="coiled-coil region" evidence="3">
    <location>
        <begin position="2699"/>
        <end position="2750"/>
    </location>
</feature>
<feature type="region of interest" description="Disordered" evidence="4">
    <location>
        <begin position="3007"/>
        <end position="3030"/>
    </location>
</feature>
<feature type="transmembrane region" description="Helical" evidence="5">
    <location>
        <begin position="1099"/>
        <end position="1125"/>
    </location>
</feature>
<dbReference type="GO" id="GO:0098003">
    <property type="term" value="P:viral tail assembly"/>
    <property type="evidence" value="ECO:0007669"/>
    <property type="project" value="UniProtKB-KW"/>
</dbReference>
<dbReference type="EMBL" id="KM677185">
    <property type="protein sequence ID" value="AIX12657.1"/>
    <property type="molecule type" value="Genomic_DNA"/>
</dbReference>
<evidence type="ECO:0000313" key="7">
    <source>
        <dbReference type="EMBL" id="AIX12657.1"/>
    </source>
</evidence>
<keyword evidence="1" id="KW-1245">Viral tail assembly</keyword>
<feature type="compositionally biased region" description="Low complexity" evidence="4">
    <location>
        <begin position="2583"/>
        <end position="2592"/>
    </location>
</feature>
<feature type="region of interest" description="Disordered" evidence="4">
    <location>
        <begin position="2580"/>
        <end position="2599"/>
    </location>
</feature>
<dbReference type="Pfam" id="PF01464">
    <property type="entry name" value="SLT"/>
    <property type="match status" value="1"/>
</dbReference>
<dbReference type="InterPro" id="IPR010090">
    <property type="entry name" value="Phage_tape_meas"/>
</dbReference>
<dbReference type="SUPFAM" id="SSF54106">
    <property type="entry name" value="LysM domain"/>
    <property type="match status" value="1"/>
</dbReference>
<feature type="coiled-coil region" evidence="3">
    <location>
        <begin position="239"/>
        <end position="266"/>
    </location>
</feature>
<dbReference type="Pfam" id="PF10145">
    <property type="entry name" value="PhageMin_Tail"/>
    <property type="match status" value="1"/>
</dbReference>
<feature type="transmembrane region" description="Helical" evidence="5">
    <location>
        <begin position="985"/>
        <end position="1004"/>
    </location>
</feature>
<name>A0A0D3MT00_9CAUD</name>
<dbReference type="RefSeq" id="YP_009147811.1">
    <property type="nucleotide sequence ID" value="NC_027341.1"/>
</dbReference>
<organism evidence="7 8">
    <name type="scientific">Lactococcus phage WRP3</name>
    <dbReference type="NCBI Taxonomy" id="1560313"/>
    <lineage>
        <taxon>Viruses</taxon>
        <taxon>Duplodnaviria</taxon>
        <taxon>Heunggongvirae</taxon>
        <taxon>Uroviricota</taxon>
        <taxon>Caudoviricetes</taxon>
        <taxon>Audreyjarvisvirus</taxon>
        <taxon>Audreyjarvisvirus WRP3</taxon>
    </lineage>
</organism>
<accession>A0A0D3MT00</accession>
<dbReference type="KEGG" id="vg:24722420"/>
<evidence type="ECO:0000313" key="8">
    <source>
        <dbReference type="Proteomes" id="UP000032686"/>
    </source>
</evidence>
<dbReference type="InterPro" id="IPR018392">
    <property type="entry name" value="LysM"/>
</dbReference>
<dbReference type="PROSITE" id="PS51782">
    <property type="entry name" value="LYSM"/>
    <property type="match status" value="1"/>
</dbReference>
<reference evidence="7 8" key="1">
    <citation type="journal article" date="2015" name="Appl. Environ. Microbiol.">
        <title>Lactococcal 949 group phages recognize a carbohydrate receptor on the host cell surface.</title>
        <authorList>
            <person name="Mahony J."/>
            <person name="Randazzo W."/>
            <person name="Neve H."/>
            <person name="Settanni L."/>
            <person name="van Sinderen D."/>
        </authorList>
    </citation>
    <scope>NUCLEOTIDE SEQUENCE [LARGE SCALE GENOMIC DNA]</scope>
    <source>
        <strain evidence="7">WRP3</strain>
    </source>
</reference>
<evidence type="ECO:0000256" key="4">
    <source>
        <dbReference type="SAM" id="MobiDB-lite"/>
    </source>
</evidence>
<dbReference type="GeneID" id="24722420"/>
<dbReference type="PANTHER" id="PTHR37813:SF1">
    <property type="entry name" value="FELS-2 PROPHAGE PROTEIN"/>
    <property type="match status" value="1"/>
</dbReference>
<keyword evidence="2" id="KW-1188">Viral release from host cell</keyword>
<sequence length="3334" mass="364487">MANQLQAILKSNKIDIAVGIDKQRSAEEIKKGLQSLINGNKDLSIKIGVELTDNIKDINAKLKELQNKINTSSSIQNAIKLDVTIDSSIKNLSNQIQQIQAKIQKSPSIRPIKLDVDVDVNGSALRIAGELGKIKKIINDFEKDYATALKKVKAVSDSEAGNIMSDKTTANIKNNLTDVKKYMTEAFGGGEFSTKVFRDYATNVETMSATVKRETGEMYTAMFKLKDTGGFELMKESEVNKMEAQTNKARRQMESLSETVKVLRTNLKDSNSVGMFDKLKDQKFISTGEIESLNKAIRAEKELVVAQQKREALQRSLNQTVSSMIPDISKASAEIQKLGANLKGMDSHQLDATSSRLKSLQAQYKSDEQVFRTREKLIKSLQETEAQYNRIRNNMSGGANQQQAMNRTSDIIGQINATKNQSNSVKDLTESIMKLKTAQLSLKEIQMASSNSSAVTSMAQQQRAVEKLIQSLKDIGKYGDGEASSAIDQLGTASKTSIEAVKQLGRTLSLELDEAKRDQKDMIRNFELISASTKDPKLKNIQSGIFGALNGGSVDTGALKRYFGELKQGEVNTISVTEKTNQFGQAVNEVRIKMAGTGKTVEGYTFQINKSQTATQTAVKETGKAIEDNENKSLGFMQQMGIAMKRIPGYILSMQGIYAVVNGFKAVSGEIMEINKQMVEIQRVAGAGINTDNLLSGALAQSKELGNNVHDILDALGEYSRTFDNLSEQQLLTVTKTAVIMSNVSDLKLDESVSSLVGTMNAFNISAEESLHIVDALNEIDNNYSISTKQLAESLSKTGATAQTFGVSMEEVAGATTAIGAVTQESGAIIGNALKTIYSRITTMQPSIDILDSVGVSVRKMGENGMEMKPVNDILGELAGKWKGLTAEQQQNIGVTIAGRNQLSRFLAYMNNWQMGLDATNAGINSSNSAMKEQGIYMQSFEAKVNALKTRFTELSLAIGKAFLSDGMMLGIDAMASMADGIVNIINKIGVLPASLGIIVGLATKFGGLGKSIQGVIKPILDADKPLQELGKRFDSLESKMGNSFGKIKVVQDFAKGFNEVKTASLEYQAVTKGATATQGVFTTAMILSKSTLAGLKTAFLGFMGTVGGITLALAGLAAVAGFVAEKFIKQKEKQDSLLKTYNSNIDKSIEQFNKYGNNFDDIIKKYKELEDKRKTSSLNVKEQEEYNNTVKELSTILPNAVAYTDANGQAHMKSTKAIELESKAIAELNKKRIEEAQTKFKSDTDSGDEKYTKLRKELADYKKDIKDAESIGTSFGNSLDDNRKKINISNAGIADTQGKMSKLLTQSATSISENTNAWMTAEGKMKNVSDAGKGLIDTYAKANQYTIDSKEVTDNYVGSQEKLEEKTKKVAQALSESYSQLKAIGGDGASKAISMFDDLTTKFDETTLKSADFPNQIKAISTAISEMSTNSEGFVPEDFIKKLEILGMSENDAKQATINLGTELENQKIKAMVASDEMTAYTDTIVDNTTATYDAIDAKKKFLKLQDGEAEEINSKLEYLASSKKLNADVFNTSTDIQNMIAEISSKTGVAKKDIQNNTQGIYEAYKLMSSKSLDEITQMANTPVDKLRESNKDMSQEGFNLLVSMLNFAKQGVLGIDNQLIASLSSSKSKVDDHVDDLKKKLAELKEAPKDGNKENNLYNSLKENLSQLQGQILVTKDENSDFVKSISMLDGSKSSYLDTVNQQLETMGVKLTYVKNDDGSWKLGYVDADKNERGLFTLQKATDSLGGSVDAINVSTGFLNTNFQNFLNSNQSDESRTQWLTGIANQYQAIGDRVETTTDNVTGLKFQLENGDGASNSWLVGINKQVEALGGKIVQTGDAVNGFTYKIQMPNGSEYTLFTQAGTKAEEAKGKIDGAKTSSDELNKSGSQEINKKITIPDNFIGPKQSSDELNKSGSQEINKKITVDSGGLIGPKQDVDYLNKKGNEGVTVKTNPVDLSNWNPLQITLDKITGDKQVTVKANETDPKPLDPLKTAVDDIQKKTLKPFEFSTTIKPIETKPLVDADGTIKTTNDRIVGLLGNIAKVQNGVSDTVGLMDTTLFSRNDMVSTLAGELQKIADNASKASQKIDDLASHAGNIKFSVSGSFDLPKDFEANTKTIANSLKVLRDDVSGYMSSISTVLNTSLKIGTIDTSAMDVMKGQVQAKMNETAGILSNFGSLVANAVAQANAQMVFDASSLILYKNTSISVVQSLTGIWNTVRQTLPSIISQTTSSMVSNWNSGTQNIVSRAQWTKQNVVREIQQMGASSVSAVNNMSTSMQHALRTGTAGLYGIASTIPAQIGKGISDNMSSASSPIQRLADDMVTKFKSALGIHSPSRVFEELGGYVIAGLSNGLTGGNLKDLGKTVFKDFGGGVFDTMDKIKAYVSGDFSALAGAFGGGGGGGVADAGVQQWTGVASQALMMTGQFTPQNLQALMYQMQTESGGNPMAINGWDVNAINGTPSKGLMQVIDPTFQANKMPGYNNIYAPLDNILASIRYALGRYGSLVNAYSGHGYYNGGFVDTPELAWHGEEGEEAIIPLIPERRDRGIDLWLQTAQKLGLGSLFGIKGTNGMGALGGGFAGSEGESGSSSSGEGGAGTYVPSITPAIQTMQEFIPMFGESAGSSLDALYKRDTAGLKIDQTQTKIDKSEAVLKRLIENTVAYRNQLLGIQNLNKNLLSQQQAQYQAMIRRQNAIAKELEGLRKTNKHTESQRKRYNELQQEYDTNSGNLWKLETQIENLNNEVRQSNIDIYLDYIADIGNNWDKTIGSIQKAKDALSFQNEKLQYTNPNDVGQQLKIQYDMIEQQQKLELTYKNQVAKYQAEYNNASKKYGASSKQAIEMQKMLEDAQKNYNSAVLDTLKEQKAVADAREKVAQDEVSSLKNYYKQMQTLSKQSTEKELENLKTTHDAKIKSYDDEISKINEVYDAKAKERDSEKAEETYAKNMEDFNIKRSDLMQKISLASRDNSLEGKKALADLQKQLTDLNKDITDAQLERQDTLWKEQLDKQKQEQLDQVNKNKDNENTNYDNNVSEINDKSKQIQDYYDKLINDDASWKKAVDNWNKGDTSALTQMMNDMQDELSKLMSGDGKGIMGTENLSPDDIKSIVGDNLTDVSNIWLGIKDQLTELNSINKNLDNLNASQQKGNNVNNPNYTTRGTSSDVAHRDVTPYLPPERKPATPAKPKGVKATHTVVRGDTLWDLAKKYYGDYYQWTKIQKANGNLNPYTVPVGKKLLIPFDTGGYTGDWFGNEGKVAMLHKKEMVLNKNQTSDILKTVSIVDKTKNQLNDLVKLMQASKVGSSLVVGDMQFNFENYRGDKDGAIRFADEVMDRLKSRR</sequence>
<keyword evidence="5" id="KW-1133">Transmembrane helix</keyword>
<dbReference type="SUPFAM" id="SSF53955">
    <property type="entry name" value="Lysozyme-like"/>
    <property type="match status" value="1"/>
</dbReference>
<gene>
    <name evidence="7" type="ORF">WRP3_154</name>
</gene>
<feature type="region of interest" description="Disordered" evidence="4">
    <location>
        <begin position="3139"/>
        <end position="3186"/>
    </location>
</feature>
<evidence type="ECO:0000256" key="1">
    <source>
        <dbReference type="ARBA" id="ARBA00022465"/>
    </source>
</evidence>
<keyword evidence="8" id="KW-1185">Reference proteome</keyword>
<dbReference type="Proteomes" id="UP000032686">
    <property type="component" value="Segment"/>
</dbReference>
<keyword evidence="5" id="KW-0472">Membrane</keyword>
<evidence type="ECO:0000256" key="2">
    <source>
        <dbReference type="ARBA" id="ARBA00022612"/>
    </source>
</evidence>
<dbReference type="Pfam" id="PF01476">
    <property type="entry name" value="LysM"/>
    <property type="match status" value="1"/>
</dbReference>
<dbReference type="SMART" id="SM00257">
    <property type="entry name" value="LysM"/>
    <property type="match status" value="1"/>
</dbReference>
<dbReference type="NCBIfam" id="TIGR01760">
    <property type="entry name" value="tape_meas_TP901"/>
    <property type="match status" value="1"/>
</dbReference>
<dbReference type="CDD" id="cd13402">
    <property type="entry name" value="LT_TF-like"/>
    <property type="match status" value="1"/>
</dbReference>
<feature type="compositionally biased region" description="Basic and acidic residues" evidence="4">
    <location>
        <begin position="3161"/>
        <end position="3176"/>
    </location>
</feature>
<evidence type="ECO:0000256" key="3">
    <source>
        <dbReference type="SAM" id="Coils"/>
    </source>
</evidence>
<dbReference type="PANTHER" id="PTHR37813">
    <property type="entry name" value="FELS-2 PROPHAGE PROTEIN"/>
    <property type="match status" value="1"/>
</dbReference>
<dbReference type="InterPro" id="IPR023346">
    <property type="entry name" value="Lysozyme-like_dom_sf"/>
</dbReference>
<feature type="domain" description="LysM" evidence="6">
    <location>
        <begin position="3187"/>
        <end position="3234"/>
    </location>
</feature>
<feature type="compositionally biased region" description="Basic and acidic residues" evidence="4">
    <location>
        <begin position="3007"/>
        <end position="3022"/>
    </location>
</feature>
<keyword evidence="3" id="KW-0175">Coiled coil</keyword>
<evidence type="ECO:0000256" key="5">
    <source>
        <dbReference type="SAM" id="Phobius"/>
    </source>
</evidence>
<evidence type="ECO:0000259" key="6">
    <source>
        <dbReference type="PROSITE" id="PS51782"/>
    </source>
</evidence>
<dbReference type="InterPro" id="IPR036779">
    <property type="entry name" value="LysM_dom_sf"/>
</dbReference>
<dbReference type="Gene3D" id="3.10.350.10">
    <property type="entry name" value="LysM domain"/>
    <property type="match status" value="1"/>
</dbReference>
<dbReference type="CDD" id="cd00118">
    <property type="entry name" value="LysM"/>
    <property type="match status" value="1"/>
</dbReference>
<dbReference type="InterPro" id="IPR008258">
    <property type="entry name" value="Transglycosylase_SLT_dom_1"/>
</dbReference>
<proteinExistence type="predicted"/>
<feature type="compositionally biased region" description="Polar residues" evidence="4">
    <location>
        <begin position="3139"/>
        <end position="3160"/>
    </location>
</feature>